<name>A6VPU6_ACTSZ</name>
<gene>
    <name evidence="3" type="ordered locus">Asuc_1641</name>
</gene>
<dbReference type="KEGG" id="asu:Asuc_1641"/>
<protein>
    <submittedName>
        <fullName evidence="3">DNA-damage-inducible protein</fullName>
    </submittedName>
</protein>
<dbReference type="OrthoDB" id="9803893at2"/>
<dbReference type="RefSeq" id="WP_012073370.1">
    <property type="nucleotide sequence ID" value="NC_009655.1"/>
</dbReference>
<sequence length="277" mass="31468">MNELTQTFEGIKQVDEQGNEFWSARELAPILEYKKWQNFQLVIQKAIVACETSNINVSYHFTEISKMVRLGSGSQRQVGDFLLSRYACYLIVQNGDPSKPVIAAGQTYFAVQTRRQELADDENFQQLQEDQKRLFLRNELKEHNKQLVKTAQKAGVASNLDFAIFQNHGYKGLYGGLDNKAIHARKGLKANQKILDHMGSTELAANLFRATQAEEKLRRDNVQTKTEANQTHFDVGQKVRQTIQELGGTMPENLPTPGKSVKSIETHLKKLTNKDKK</sequence>
<organism evidence="3 4">
    <name type="scientific">Actinobacillus succinogenes (strain ATCC 55618 / DSM 22257 / CCUG 43843 / 130Z)</name>
    <dbReference type="NCBI Taxonomy" id="339671"/>
    <lineage>
        <taxon>Bacteria</taxon>
        <taxon>Pseudomonadati</taxon>
        <taxon>Pseudomonadota</taxon>
        <taxon>Gammaproteobacteria</taxon>
        <taxon>Pasteurellales</taxon>
        <taxon>Pasteurellaceae</taxon>
        <taxon>Actinobacillus</taxon>
    </lineage>
</organism>
<dbReference type="InterPro" id="IPR003497">
    <property type="entry name" value="BRO_N_domain"/>
</dbReference>
<dbReference type="NCBIfam" id="NF008573">
    <property type="entry name" value="PRK11525.1"/>
    <property type="match status" value="1"/>
</dbReference>
<feature type="region of interest" description="Disordered" evidence="1">
    <location>
        <begin position="248"/>
        <end position="277"/>
    </location>
</feature>
<dbReference type="HOGENOM" id="CLU_065349_0_0_6"/>
<evidence type="ECO:0000313" key="3">
    <source>
        <dbReference type="EMBL" id="ABR74993.1"/>
    </source>
</evidence>
<proteinExistence type="predicted"/>
<dbReference type="Pfam" id="PF02498">
    <property type="entry name" value="Bro-N"/>
    <property type="match status" value="1"/>
</dbReference>
<keyword evidence="4" id="KW-1185">Reference proteome</keyword>
<feature type="domain" description="Bro-N" evidence="2">
    <location>
        <begin position="11"/>
        <end position="105"/>
    </location>
</feature>
<evidence type="ECO:0000313" key="4">
    <source>
        <dbReference type="Proteomes" id="UP000001114"/>
    </source>
</evidence>
<accession>A6VPU6</accession>
<dbReference type="AlphaFoldDB" id="A6VPU6"/>
<reference evidence="4" key="1">
    <citation type="journal article" date="2010" name="BMC Genomics">
        <title>A genomic perspective on the potential of Actinobacillus succinogenes for industrial succinate production.</title>
        <authorList>
            <person name="McKinlay J.B."/>
            <person name="Laivenieks M."/>
            <person name="Schindler B.D."/>
            <person name="McKinlay A.A."/>
            <person name="Siddaramappa S."/>
            <person name="Challacombe J.F."/>
            <person name="Lowry S.R."/>
            <person name="Clum A."/>
            <person name="Lapidus A.L."/>
            <person name="Burkhart K.B."/>
            <person name="Harkins V."/>
            <person name="Vieille C."/>
        </authorList>
    </citation>
    <scope>NUCLEOTIDE SEQUENCE [LARGE SCALE GENOMIC DNA]</scope>
    <source>
        <strain evidence="4">ATCC 55618 / DSM 22257 / CCUG 43843 / 130Z</strain>
    </source>
</reference>
<dbReference type="STRING" id="339671.Asuc_1641"/>
<dbReference type="EMBL" id="CP000746">
    <property type="protein sequence ID" value="ABR74993.1"/>
    <property type="molecule type" value="Genomic_DNA"/>
</dbReference>
<evidence type="ECO:0000259" key="2">
    <source>
        <dbReference type="Pfam" id="PF02498"/>
    </source>
</evidence>
<evidence type="ECO:0000256" key="1">
    <source>
        <dbReference type="SAM" id="MobiDB-lite"/>
    </source>
</evidence>
<dbReference type="Proteomes" id="UP000001114">
    <property type="component" value="Chromosome"/>
</dbReference>
<dbReference type="eggNOG" id="COG3645">
    <property type="taxonomic scope" value="Bacteria"/>
</dbReference>
<feature type="compositionally biased region" description="Basic and acidic residues" evidence="1">
    <location>
        <begin position="262"/>
        <end position="277"/>
    </location>
</feature>